<keyword evidence="2" id="KW-0479">Metal-binding</keyword>
<organism evidence="4 5">
    <name type="scientific">Brevibacterium metallidurans</name>
    <dbReference type="NCBI Taxonomy" id="1482676"/>
    <lineage>
        <taxon>Bacteria</taxon>
        <taxon>Bacillati</taxon>
        <taxon>Actinomycetota</taxon>
        <taxon>Actinomycetes</taxon>
        <taxon>Micrococcales</taxon>
        <taxon>Brevibacteriaceae</taxon>
        <taxon>Brevibacterium</taxon>
    </lineage>
</organism>
<feature type="domain" description="Fumarylacetoacetase-like C-terminal" evidence="3">
    <location>
        <begin position="74"/>
        <end position="278"/>
    </location>
</feature>
<evidence type="ECO:0000256" key="1">
    <source>
        <dbReference type="ARBA" id="ARBA00010211"/>
    </source>
</evidence>
<comment type="similarity">
    <text evidence="1">Belongs to the FAH family.</text>
</comment>
<dbReference type="GO" id="GO:0016787">
    <property type="term" value="F:hydrolase activity"/>
    <property type="evidence" value="ECO:0007669"/>
    <property type="project" value="UniProtKB-KW"/>
</dbReference>
<comment type="caution">
    <text evidence="4">The sequence shown here is derived from an EMBL/GenBank/DDBJ whole genome shotgun (WGS) entry which is preliminary data.</text>
</comment>
<dbReference type="Proteomes" id="UP001498238">
    <property type="component" value="Unassembled WGS sequence"/>
</dbReference>
<dbReference type="Pfam" id="PF01557">
    <property type="entry name" value="FAA_hydrolase"/>
    <property type="match status" value="1"/>
</dbReference>
<protein>
    <submittedName>
        <fullName evidence="4">Fumarylacetoacetate hydrolase family protein</fullName>
    </submittedName>
</protein>
<dbReference type="Gene3D" id="3.90.850.10">
    <property type="entry name" value="Fumarylacetoacetase-like, C-terminal domain"/>
    <property type="match status" value="1"/>
</dbReference>
<proteinExistence type="inferred from homology"/>
<keyword evidence="4" id="KW-0378">Hydrolase</keyword>
<reference evidence="4 5" key="1">
    <citation type="submission" date="2024-01" db="EMBL/GenBank/DDBJ databases">
        <title>Characterization of antibiotic resistant novel bacterial strains and their environmental applications.</title>
        <authorList>
            <person name="Manzoor S."/>
            <person name="Abbas S."/>
            <person name="Arshad M."/>
            <person name="Ahmed I."/>
        </authorList>
    </citation>
    <scope>NUCLEOTIDE SEQUENCE [LARGE SCALE GENOMIC DNA]</scope>
    <source>
        <strain evidence="4 5">NCCP-602</strain>
    </source>
</reference>
<accession>A0ABN0SNV0</accession>
<name>A0ABN0SNV0_9MICO</name>
<dbReference type="EMBL" id="BAAAAF010000007">
    <property type="protein sequence ID" value="GAA0036068.1"/>
    <property type="molecule type" value="Genomic_DNA"/>
</dbReference>
<dbReference type="SUPFAM" id="SSF56529">
    <property type="entry name" value="FAH"/>
    <property type="match status" value="1"/>
</dbReference>
<sequence length="280" mass="29999">MKLANHNSRAVILTSETEGIDVATASEGRFGPEIQDVYDQWDDFLTWAPNASGDTVTIDPAQLGAVSPRPLQSMGVGLNYAEHVTESGFDTPDKLPPVFPKFQSSLSGPYTTVTLVPGGDNDWEAELVIVIGRTAHNIAAGTGWDYVAGVTVGQDISERKIQLEGPAPQFGLGKSYPGYSPQGPWLVTPDELPNRDDLEITCTLDDEVVQSGRTSQMLFDVPSLVEKLSEILTLSPGDVIYSGTPSGVGFTREPPKLIQPGQVLVSTIEGIGTIRQEFVG</sequence>
<evidence type="ECO:0000259" key="3">
    <source>
        <dbReference type="Pfam" id="PF01557"/>
    </source>
</evidence>
<dbReference type="PANTHER" id="PTHR42796">
    <property type="entry name" value="FUMARYLACETOACETATE HYDROLASE DOMAIN-CONTAINING PROTEIN 2A-RELATED"/>
    <property type="match status" value="1"/>
</dbReference>
<dbReference type="InterPro" id="IPR051121">
    <property type="entry name" value="FAH"/>
</dbReference>
<gene>
    <name evidence="4" type="ORF">NCCP602_20290</name>
</gene>
<dbReference type="InterPro" id="IPR036663">
    <property type="entry name" value="Fumarylacetoacetase_C_sf"/>
</dbReference>
<evidence type="ECO:0000256" key="2">
    <source>
        <dbReference type="ARBA" id="ARBA00022723"/>
    </source>
</evidence>
<dbReference type="PANTHER" id="PTHR42796:SF4">
    <property type="entry name" value="FUMARYLACETOACETATE HYDROLASE DOMAIN-CONTAINING PROTEIN 2A"/>
    <property type="match status" value="1"/>
</dbReference>
<evidence type="ECO:0000313" key="4">
    <source>
        <dbReference type="EMBL" id="GAA0036068.1"/>
    </source>
</evidence>
<dbReference type="RefSeq" id="WP_339392903.1">
    <property type="nucleotide sequence ID" value="NZ_BAAAAF010000007.1"/>
</dbReference>
<dbReference type="InterPro" id="IPR011234">
    <property type="entry name" value="Fumarylacetoacetase-like_C"/>
</dbReference>
<keyword evidence="5" id="KW-1185">Reference proteome</keyword>
<evidence type="ECO:0000313" key="5">
    <source>
        <dbReference type="Proteomes" id="UP001498238"/>
    </source>
</evidence>